<feature type="domain" description="Rhodopsin" evidence="8">
    <location>
        <begin position="42"/>
        <end position="282"/>
    </location>
</feature>
<dbReference type="PANTHER" id="PTHR33048:SF47">
    <property type="entry name" value="INTEGRAL MEMBRANE PROTEIN-RELATED"/>
    <property type="match status" value="1"/>
</dbReference>
<dbReference type="EMBL" id="JBFXLS010000064">
    <property type="protein sequence ID" value="KAL2821355.1"/>
    <property type="molecule type" value="Genomic_DNA"/>
</dbReference>
<evidence type="ECO:0000256" key="1">
    <source>
        <dbReference type="ARBA" id="ARBA00004141"/>
    </source>
</evidence>
<feature type="region of interest" description="Disordered" evidence="6">
    <location>
        <begin position="353"/>
        <end position="400"/>
    </location>
</feature>
<dbReference type="InterPro" id="IPR049326">
    <property type="entry name" value="Rhodopsin_dom_fungi"/>
</dbReference>
<evidence type="ECO:0000259" key="8">
    <source>
        <dbReference type="Pfam" id="PF20684"/>
    </source>
</evidence>
<keyword evidence="4 7" id="KW-0472">Membrane</keyword>
<feature type="compositionally biased region" description="Low complexity" evidence="6">
    <location>
        <begin position="294"/>
        <end position="308"/>
    </location>
</feature>
<evidence type="ECO:0000256" key="5">
    <source>
        <dbReference type="ARBA" id="ARBA00038359"/>
    </source>
</evidence>
<keyword evidence="3 7" id="KW-1133">Transmembrane helix</keyword>
<feature type="transmembrane region" description="Helical" evidence="7">
    <location>
        <begin position="23"/>
        <end position="46"/>
    </location>
</feature>
<evidence type="ECO:0000256" key="4">
    <source>
        <dbReference type="ARBA" id="ARBA00023136"/>
    </source>
</evidence>
<feature type="transmembrane region" description="Helical" evidence="7">
    <location>
        <begin position="135"/>
        <end position="157"/>
    </location>
</feature>
<feature type="transmembrane region" description="Helical" evidence="7">
    <location>
        <begin position="220"/>
        <end position="244"/>
    </location>
</feature>
<evidence type="ECO:0000313" key="10">
    <source>
        <dbReference type="Proteomes" id="UP001610335"/>
    </source>
</evidence>
<protein>
    <recommendedName>
        <fullName evidence="8">Rhodopsin domain-containing protein</fullName>
    </recommendedName>
</protein>
<feature type="region of interest" description="Disordered" evidence="6">
    <location>
        <begin position="285"/>
        <end position="318"/>
    </location>
</feature>
<keyword evidence="10" id="KW-1185">Reference proteome</keyword>
<reference evidence="9 10" key="1">
    <citation type="submission" date="2024-07" db="EMBL/GenBank/DDBJ databases">
        <title>Section-level genome sequencing and comparative genomics of Aspergillus sections Usti and Cavernicolus.</title>
        <authorList>
            <consortium name="Lawrence Berkeley National Laboratory"/>
            <person name="Nybo J.L."/>
            <person name="Vesth T.C."/>
            <person name="Theobald S."/>
            <person name="Frisvad J.C."/>
            <person name="Larsen T.O."/>
            <person name="Kjaerboelling I."/>
            <person name="Rothschild-Mancinelli K."/>
            <person name="Lyhne E.K."/>
            <person name="Kogle M.E."/>
            <person name="Barry K."/>
            <person name="Clum A."/>
            <person name="Na H."/>
            <person name="Ledsgaard L."/>
            <person name="Lin J."/>
            <person name="Lipzen A."/>
            <person name="Kuo A."/>
            <person name="Riley R."/>
            <person name="Mondo S."/>
            <person name="LaButti K."/>
            <person name="Haridas S."/>
            <person name="Pangalinan J."/>
            <person name="Salamov A.A."/>
            <person name="Simmons B.A."/>
            <person name="Magnuson J.K."/>
            <person name="Chen J."/>
            <person name="Drula E."/>
            <person name="Henrissat B."/>
            <person name="Wiebenga A."/>
            <person name="Lubbers R.J."/>
            <person name="Gomes A.C."/>
            <person name="Makela M.R."/>
            <person name="Stajich J."/>
            <person name="Grigoriev I.V."/>
            <person name="Mortensen U.H."/>
            <person name="De vries R.P."/>
            <person name="Baker S.E."/>
            <person name="Andersen M.R."/>
        </authorList>
    </citation>
    <scope>NUCLEOTIDE SEQUENCE [LARGE SCALE GENOMIC DNA]</scope>
    <source>
        <strain evidence="9 10">CBS 600.67</strain>
    </source>
</reference>
<comment type="similarity">
    <text evidence="5">Belongs to the SAT4 family.</text>
</comment>
<keyword evidence="2 7" id="KW-0812">Transmembrane</keyword>
<evidence type="ECO:0000256" key="6">
    <source>
        <dbReference type="SAM" id="MobiDB-lite"/>
    </source>
</evidence>
<sequence length="400" mass="44502">MDGAAMMEKNADVEGEGTARMAIVVRAVVLVLAISTTLVCGLRLYLRKFILHRFGLDDFLVILALIAVNGFSALAYTITYYGLGANTEDVSPEDLAIWFKIYFGSECTYLTVSALVKFSLTVFIMRLFPTKFIRIAGISTMVFIGAFTISMTLALTLKCRPLRASYDKSILDAKCWSSDTNFAVLMTQGVIMFALDVLILALPIWPIWRLQMPLKRRIMILGLFAIGFIACIAALVRFSTLAYAKDETNFTYSAATSLIWMEVEFNLALTSGSLSSLPKLFKSNPTAPTTHQLTSSNTKSKSTANSANLELPSSQQTWSRGIRKKTEITRIFESSQSQERIAPIYGQGELMTTTSAYSEVERESRVEMDRDMERGRRSGSERGIERGTRKGYEKFGDDSS</sequence>
<feature type="transmembrane region" description="Helical" evidence="7">
    <location>
        <begin position="182"/>
        <end position="208"/>
    </location>
</feature>
<dbReference type="Pfam" id="PF20684">
    <property type="entry name" value="Fung_rhodopsin"/>
    <property type="match status" value="1"/>
</dbReference>
<comment type="caution">
    <text evidence="9">The sequence shown here is derived from an EMBL/GenBank/DDBJ whole genome shotgun (WGS) entry which is preliminary data.</text>
</comment>
<feature type="compositionally biased region" description="Basic and acidic residues" evidence="6">
    <location>
        <begin position="359"/>
        <end position="400"/>
    </location>
</feature>
<dbReference type="Proteomes" id="UP001610335">
    <property type="component" value="Unassembled WGS sequence"/>
</dbReference>
<evidence type="ECO:0000313" key="9">
    <source>
        <dbReference type="EMBL" id="KAL2821355.1"/>
    </source>
</evidence>
<feature type="transmembrane region" description="Helical" evidence="7">
    <location>
        <begin position="101"/>
        <end position="123"/>
    </location>
</feature>
<name>A0ABR4I0Y5_9EURO</name>
<evidence type="ECO:0000256" key="2">
    <source>
        <dbReference type="ARBA" id="ARBA00022692"/>
    </source>
</evidence>
<feature type="transmembrane region" description="Helical" evidence="7">
    <location>
        <begin position="58"/>
        <end position="81"/>
    </location>
</feature>
<dbReference type="PANTHER" id="PTHR33048">
    <property type="entry name" value="PTH11-LIKE INTEGRAL MEMBRANE PROTEIN (AFU_ORTHOLOGUE AFUA_5G11245)"/>
    <property type="match status" value="1"/>
</dbReference>
<evidence type="ECO:0000256" key="7">
    <source>
        <dbReference type="SAM" id="Phobius"/>
    </source>
</evidence>
<accession>A0ABR4I0Y5</accession>
<organism evidence="9 10">
    <name type="scientific">Aspergillus cavernicola</name>
    <dbReference type="NCBI Taxonomy" id="176166"/>
    <lineage>
        <taxon>Eukaryota</taxon>
        <taxon>Fungi</taxon>
        <taxon>Dikarya</taxon>
        <taxon>Ascomycota</taxon>
        <taxon>Pezizomycotina</taxon>
        <taxon>Eurotiomycetes</taxon>
        <taxon>Eurotiomycetidae</taxon>
        <taxon>Eurotiales</taxon>
        <taxon>Aspergillaceae</taxon>
        <taxon>Aspergillus</taxon>
        <taxon>Aspergillus subgen. Nidulantes</taxon>
    </lineage>
</organism>
<evidence type="ECO:0000256" key="3">
    <source>
        <dbReference type="ARBA" id="ARBA00022989"/>
    </source>
</evidence>
<proteinExistence type="inferred from homology"/>
<gene>
    <name evidence="9" type="ORF">BDW59DRAFT_164235</name>
</gene>
<dbReference type="InterPro" id="IPR052337">
    <property type="entry name" value="SAT4-like"/>
</dbReference>
<comment type="subcellular location">
    <subcellularLocation>
        <location evidence="1">Membrane</location>
        <topology evidence="1">Multi-pass membrane protein</topology>
    </subcellularLocation>
</comment>